<comment type="caution">
    <text evidence="2">The sequence shown here is derived from an EMBL/GenBank/DDBJ whole genome shotgun (WGS) entry which is preliminary data.</text>
</comment>
<keyword evidence="3" id="KW-1185">Reference proteome</keyword>
<name>C6LBJ0_9FIRM</name>
<keyword evidence="1" id="KW-0812">Transmembrane</keyword>
<sequence>MKFSFQSYKFLFLRLFVSTLYHFLMLATIIQNLKITIFFLLLKNYLSVYDL</sequence>
<dbReference type="AlphaFoldDB" id="C6LBJ0"/>
<proteinExistence type="predicted"/>
<organism evidence="2 3">
    <name type="scientific">Marvinbryantia formatexigens DSM 14469</name>
    <dbReference type="NCBI Taxonomy" id="478749"/>
    <lineage>
        <taxon>Bacteria</taxon>
        <taxon>Bacillati</taxon>
        <taxon>Bacillota</taxon>
        <taxon>Clostridia</taxon>
        <taxon>Lachnospirales</taxon>
        <taxon>Lachnospiraceae</taxon>
        <taxon>Marvinbryantia</taxon>
    </lineage>
</organism>
<feature type="transmembrane region" description="Helical" evidence="1">
    <location>
        <begin position="20"/>
        <end position="42"/>
    </location>
</feature>
<evidence type="ECO:0000313" key="2">
    <source>
        <dbReference type="EMBL" id="EET61793.1"/>
    </source>
</evidence>
<dbReference type="Proteomes" id="UP000005561">
    <property type="component" value="Unassembled WGS sequence"/>
</dbReference>
<keyword evidence="1" id="KW-0472">Membrane</keyword>
<protein>
    <submittedName>
        <fullName evidence="2">Uncharacterized protein</fullName>
    </submittedName>
</protein>
<reference evidence="2" key="1">
    <citation type="submission" date="2009-07" db="EMBL/GenBank/DDBJ databases">
        <authorList>
            <person name="Weinstock G."/>
            <person name="Sodergren E."/>
            <person name="Clifton S."/>
            <person name="Fulton L."/>
            <person name="Fulton B."/>
            <person name="Courtney L."/>
            <person name="Fronick C."/>
            <person name="Harrison M."/>
            <person name="Strong C."/>
            <person name="Farmer C."/>
            <person name="Delahaunty K."/>
            <person name="Markovic C."/>
            <person name="Hall O."/>
            <person name="Minx P."/>
            <person name="Tomlinson C."/>
            <person name="Mitreva M."/>
            <person name="Nelson J."/>
            <person name="Hou S."/>
            <person name="Wollam A."/>
            <person name="Pepin K.H."/>
            <person name="Johnson M."/>
            <person name="Bhonagiri V."/>
            <person name="Nash W.E."/>
            <person name="Warren W."/>
            <person name="Chinwalla A."/>
            <person name="Mardis E.R."/>
            <person name="Wilson R.K."/>
        </authorList>
    </citation>
    <scope>NUCLEOTIDE SEQUENCE [LARGE SCALE GENOMIC DNA]</scope>
    <source>
        <strain evidence="2">DSM 14469</strain>
    </source>
</reference>
<accession>C6LBJ0</accession>
<evidence type="ECO:0000256" key="1">
    <source>
        <dbReference type="SAM" id="Phobius"/>
    </source>
</evidence>
<dbReference type="EMBL" id="ACCL02000004">
    <property type="protein sequence ID" value="EET61793.1"/>
    <property type="molecule type" value="Genomic_DNA"/>
</dbReference>
<evidence type="ECO:0000313" key="3">
    <source>
        <dbReference type="Proteomes" id="UP000005561"/>
    </source>
</evidence>
<keyword evidence="1" id="KW-1133">Transmembrane helix</keyword>
<gene>
    <name evidence="2" type="ORF">BRYFOR_05985</name>
</gene>